<gene>
    <name evidence="1" type="ORF">NQ317_011615</name>
</gene>
<comment type="caution">
    <text evidence="1">The sequence shown here is derived from an EMBL/GenBank/DDBJ whole genome shotgun (WGS) entry which is preliminary data.</text>
</comment>
<accession>A0ABQ9J7X7</accession>
<evidence type="ECO:0000313" key="2">
    <source>
        <dbReference type="Proteomes" id="UP001162164"/>
    </source>
</evidence>
<dbReference type="EMBL" id="JAPWTJ010001057">
    <property type="protein sequence ID" value="KAJ8974096.1"/>
    <property type="molecule type" value="Genomic_DNA"/>
</dbReference>
<proteinExistence type="predicted"/>
<dbReference type="Proteomes" id="UP001162164">
    <property type="component" value="Unassembled WGS sequence"/>
</dbReference>
<reference evidence="1" key="1">
    <citation type="journal article" date="2023" name="Insect Mol. Biol.">
        <title>Genome sequencing provides insights into the evolution of gene families encoding plant cell wall-degrading enzymes in longhorned beetles.</title>
        <authorList>
            <person name="Shin N.R."/>
            <person name="Okamura Y."/>
            <person name="Kirsch R."/>
            <person name="Pauchet Y."/>
        </authorList>
    </citation>
    <scope>NUCLEOTIDE SEQUENCE</scope>
    <source>
        <strain evidence="1">MMC_N1</strain>
    </source>
</reference>
<protein>
    <submittedName>
        <fullName evidence="1">Uncharacterized protein</fullName>
    </submittedName>
</protein>
<keyword evidence="2" id="KW-1185">Reference proteome</keyword>
<sequence length="157" mass="18062">MLSSLKEKILNVTQNVPLFNLEEKDPTTKGTINVNAGADILKHFQDQWEELHNINEENARCANQVGQEIDTITSKISADKENICLITHILSNSNLSGNISNYLSTIKDLYKTSEAVEKQLIQLECLIEETEFKNLKIQHQYHLQQYRFAKGRIIEEF</sequence>
<name>A0ABQ9J7X7_9CUCU</name>
<evidence type="ECO:0000313" key="1">
    <source>
        <dbReference type="EMBL" id="KAJ8974096.1"/>
    </source>
</evidence>
<organism evidence="1 2">
    <name type="scientific">Molorchus minor</name>
    <dbReference type="NCBI Taxonomy" id="1323400"/>
    <lineage>
        <taxon>Eukaryota</taxon>
        <taxon>Metazoa</taxon>
        <taxon>Ecdysozoa</taxon>
        <taxon>Arthropoda</taxon>
        <taxon>Hexapoda</taxon>
        <taxon>Insecta</taxon>
        <taxon>Pterygota</taxon>
        <taxon>Neoptera</taxon>
        <taxon>Endopterygota</taxon>
        <taxon>Coleoptera</taxon>
        <taxon>Polyphaga</taxon>
        <taxon>Cucujiformia</taxon>
        <taxon>Chrysomeloidea</taxon>
        <taxon>Cerambycidae</taxon>
        <taxon>Lamiinae</taxon>
        <taxon>Monochamini</taxon>
        <taxon>Molorchus</taxon>
    </lineage>
</organism>